<protein>
    <submittedName>
        <fullName evidence="2">Ketosteroid isomerase family protein</fullName>
    </submittedName>
</protein>
<sequence>MRARPESAVLAAVERSPLAAAAHDRAGWAGLFTVDGRIEDPVGSRPRLGPAEISRFYDTFIGPRDIAFHRDLDVVRGSTVVRDLDLEVVMGAAVTMIIPAFLRYDLREVNGEWQIAVLRAYWELPSMILQFLRNGASALPATVQLSQGLIRNQRLRGSAGFAAGFRRVGSGQKKLVDTFVNAVAAADRLGAQRTLSSDAAMTFGDDGATSIADLVERCPGARAPKLIAAGGAVAASITSAQGRGVMFADVARRRNAIRRIRYFAASSTSDAADSAK</sequence>
<dbReference type="EMBL" id="CP097320">
    <property type="protein sequence ID" value="UQX09438.1"/>
    <property type="molecule type" value="Genomic_DNA"/>
</dbReference>
<gene>
    <name evidence="2" type="ORF">M5I08_13520</name>
</gene>
<keyword evidence="3" id="KW-1185">Reference proteome</keyword>
<reference evidence="2" key="1">
    <citation type="submission" date="2022-05" db="EMBL/GenBank/DDBJ databases">
        <title>A methanotrophic Mycobacterium dominates a cave microbial ecosystem.</title>
        <authorList>
            <person name="Van Spanning R.J.M."/>
            <person name="Guan Q."/>
            <person name="Melkonian C."/>
            <person name="Gallant J."/>
            <person name="Polerecky L."/>
            <person name="Flot J.-F."/>
            <person name="Brandt B.W."/>
            <person name="Braster M."/>
            <person name="Iturbe Espinoza P."/>
            <person name="Aerts J."/>
            <person name="Meima-Franke M."/>
            <person name="Piersma S.R."/>
            <person name="Bunduc C."/>
            <person name="Ummels R."/>
            <person name="Pain A."/>
            <person name="Fleming E.J."/>
            <person name="van der Wel N."/>
            <person name="Gherman V.D."/>
            <person name="Sarbu S.M."/>
            <person name="Bodelier P.L.E."/>
            <person name="Bitter W."/>
        </authorList>
    </citation>
    <scope>NUCLEOTIDE SEQUENCE</scope>
    <source>
        <strain evidence="2">Sulfur Cave</strain>
    </source>
</reference>
<dbReference type="Pfam" id="PF02136">
    <property type="entry name" value="NTF2"/>
    <property type="match status" value="1"/>
</dbReference>
<dbReference type="InterPro" id="IPR002075">
    <property type="entry name" value="NTF2_dom"/>
</dbReference>
<proteinExistence type="predicted"/>
<dbReference type="Proteomes" id="UP001056610">
    <property type="component" value="Chromosome"/>
</dbReference>
<accession>A0ABY4QI09</accession>
<name>A0ABY4QI09_9MYCO</name>
<dbReference type="RefSeq" id="WP_219069297.1">
    <property type="nucleotide sequence ID" value="NZ_CAJUXY010000053.1"/>
</dbReference>
<feature type="domain" description="Nuclear transport factor 2" evidence="1">
    <location>
        <begin position="10"/>
        <end position="77"/>
    </location>
</feature>
<organism evidence="2 3">
    <name type="scientific">Candidatus Mycobacterium methanotrophicum</name>
    <dbReference type="NCBI Taxonomy" id="2943498"/>
    <lineage>
        <taxon>Bacteria</taxon>
        <taxon>Bacillati</taxon>
        <taxon>Actinomycetota</taxon>
        <taxon>Actinomycetes</taxon>
        <taxon>Mycobacteriales</taxon>
        <taxon>Mycobacteriaceae</taxon>
        <taxon>Mycobacterium</taxon>
    </lineage>
</organism>
<evidence type="ECO:0000313" key="2">
    <source>
        <dbReference type="EMBL" id="UQX09438.1"/>
    </source>
</evidence>
<keyword evidence="2" id="KW-0413">Isomerase</keyword>
<dbReference type="GO" id="GO:0016853">
    <property type="term" value="F:isomerase activity"/>
    <property type="evidence" value="ECO:0007669"/>
    <property type="project" value="UniProtKB-KW"/>
</dbReference>
<evidence type="ECO:0000313" key="3">
    <source>
        <dbReference type="Proteomes" id="UP001056610"/>
    </source>
</evidence>
<evidence type="ECO:0000259" key="1">
    <source>
        <dbReference type="Pfam" id="PF02136"/>
    </source>
</evidence>